<accession>A0ABW0W512</accession>
<dbReference type="Pfam" id="PF04909">
    <property type="entry name" value="Amidohydro_2"/>
    <property type="match status" value="1"/>
</dbReference>
<dbReference type="InterPro" id="IPR032466">
    <property type="entry name" value="Metal_Hydrolase"/>
</dbReference>
<dbReference type="InterPro" id="IPR006680">
    <property type="entry name" value="Amidohydro-rel"/>
</dbReference>
<evidence type="ECO:0000313" key="3">
    <source>
        <dbReference type="EMBL" id="MFC5653301.1"/>
    </source>
</evidence>
<dbReference type="SUPFAM" id="SSF51556">
    <property type="entry name" value="Metallo-dependent hydrolases"/>
    <property type="match status" value="1"/>
</dbReference>
<sequence length="248" mass="27895">MIIDFHTHLLGGEQFGIGFRTGSDALQVLDRYAIDKAAVFTVDGFWGDYAEGNSYLYEQSKAYPDRLFPFATINPRDGRQGLLELKRCLLDLGMRGIKFHPWLQGFSPLEPFMDDIAKLAIEFDVPILFHDGTPPYTSPLQIAQLAAKFPELKVVLGHAGLMDLWPEAIAAANRYNNIILCFSGGTPYKIYEKIAGMVDEDRIVFGTDVFGDDYVMAYQLAKIKHLAIDETKKRKILGENAKLLLKIE</sequence>
<feature type="domain" description="Amidohydrolase-related" evidence="2">
    <location>
        <begin position="40"/>
        <end position="245"/>
    </location>
</feature>
<dbReference type="PANTHER" id="PTHR21240">
    <property type="entry name" value="2-AMINO-3-CARBOXYLMUCONATE-6-SEMIALDEHYDE DECARBOXYLASE"/>
    <property type="match status" value="1"/>
</dbReference>
<evidence type="ECO:0000259" key="2">
    <source>
        <dbReference type="Pfam" id="PF04909"/>
    </source>
</evidence>
<dbReference type="RefSeq" id="WP_379191955.1">
    <property type="nucleotide sequence ID" value="NZ_JBHSOW010000121.1"/>
</dbReference>
<gene>
    <name evidence="3" type="ORF">ACFPYJ_30145</name>
</gene>
<reference evidence="4" key="1">
    <citation type="journal article" date="2019" name="Int. J. Syst. Evol. Microbiol.">
        <title>The Global Catalogue of Microorganisms (GCM) 10K type strain sequencing project: providing services to taxonomists for standard genome sequencing and annotation.</title>
        <authorList>
            <consortium name="The Broad Institute Genomics Platform"/>
            <consortium name="The Broad Institute Genome Sequencing Center for Infectious Disease"/>
            <person name="Wu L."/>
            <person name="Ma J."/>
        </authorList>
    </citation>
    <scope>NUCLEOTIDE SEQUENCE [LARGE SCALE GENOMIC DNA]</scope>
    <source>
        <strain evidence="4">CGMCC 1.3240</strain>
    </source>
</reference>
<keyword evidence="4" id="KW-1185">Reference proteome</keyword>
<proteinExistence type="predicted"/>
<name>A0ABW0W512_9BACL</name>
<dbReference type="InterPro" id="IPR032465">
    <property type="entry name" value="ACMSD"/>
</dbReference>
<dbReference type="EMBL" id="JBHSOW010000121">
    <property type="protein sequence ID" value="MFC5653301.1"/>
    <property type="molecule type" value="Genomic_DNA"/>
</dbReference>
<evidence type="ECO:0000256" key="1">
    <source>
        <dbReference type="ARBA" id="ARBA00023239"/>
    </source>
</evidence>
<comment type="caution">
    <text evidence="3">The sequence shown here is derived from an EMBL/GenBank/DDBJ whole genome shotgun (WGS) entry which is preliminary data.</text>
</comment>
<keyword evidence="1" id="KW-0456">Lyase</keyword>
<dbReference type="Gene3D" id="3.20.20.140">
    <property type="entry name" value="Metal-dependent hydrolases"/>
    <property type="match status" value="1"/>
</dbReference>
<organism evidence="3 4">
    <name type="scientific">Paenibacillus solisilvae</name>
    <dbReference type="NCBI Taxonomy" id="2486751"/>
    <lineage>
        <taxon>Bacteria</taxon>
        <taxon>Bacillati</taxon>
        <taxon>Bacillota</taxon>
        <taxon>Bacilli</taxon>
        <taxon>Bacillales</taxon>
        <taxon>Paenibacillaceae</taxon>
        <taxon>Paenibacillus</taxon>
    </lineage>
</organism>
<dbReference type="Proteomes" id="UP001596047">
    <property type="component" value="Unassembled WGS sequence"/>
</dbReference>
<protein>
    <submittedName>
        <fullName evidence="3">Amidohydrolase family protein</fullName>
    </submittedName>
</protein>
<evidence type="ECO:0000313" key="4">
    <source>
        <dbReference type="Proteomes" id="UP001596047"/>
    </source>
</evidence>